<dbReference type="EMBL" id="BKCJ010300830">
    <property type="protein sequence ID" value="GEZ61501.1"/>
    <property type="molecule type" value="Genomic_DNA"/>
</dbReference>
<comment type="caution">
    <text evidence="1">The sequence shown here is derived from an EMBL/GenBank/DDBJ whole genome shotgun (WGS) entry which is preliminary data.</text>
</comment>
<reference evidence="1" key="1">
    <citation type="journal article" date="2019" name="Sci. Rep.">
        <title>Draft genome of Tanacetum cinerariifolium, the natural source of mosquito coil.</title>
        <authorList>
            <person name="Yamashiro T."/>
            <person name="Shiraishi A."/>
            <person name="Satake H."/>
            <person name="Nakayama K."/>
        </authorList>
    </citation>
    <scope>NUCLEOTIDE SEQUENCE</scope>
</reference>
<gene>
    <name evidence="1" type="ORF">Tci_533474</name>
</gene>
<proteinExistence type="predicted"/>
<protein>
    <submittedName>
        <fullName evidence="1">Phospholipase-like protein</fullName>
    </submittedName>
</protein>
<name>A0A699IJH6_TANCI</name>
<evidence type="ECO:0000313" key="1">
    <source>
        <dbReference type="EMBL" id="GEZ61501.1"/>
    </source>
</evidence>
<dbReference type="AlphaFoldDB" id="A0A699IJH6"/>
<accession>A0A699IJH6</accession>
<organism evidence="1">
    <name type="scientific">Tanacetum cinerariifolium</name>
    <name type="common">Dalmatian daisy</name>
    <name type="synonym">Chrysanthemum cinerariifolium</name>
    <dbReference type="NCBI Taxonomy" id="118510"/>
    <lineage>
        <taxon>Eukaryota</taxon>
        <taxon>Viridiplantae</taxon>
        <taxon>Streptophyta</taxon>
        <taxon>Embryophyta</taxon>
        <taxon>Tracheophyta</taxon>
        <taxon>Spermatophyta</taxon>
        <taxon>Magnoliopsida</taxon>
        <taxon>eudicotyledons</taxon>
        <taxon>Gunneridae</taxon>
        <taxon>Pentapetalae</taxon>
        <taxon>asterids</taxon>
        <taxon>campanulids</taxon>
        <taxon>Asterales</taxon>
        <taxon>Asteraceae</taxon>
        <taxon>Asteroideae</taxon>
        <taxon>Anthemideae</taxon>
        <taxon>Anthemidinae</taxon>
        <taxon>Tanacetum</taxon>
    </lineage>
</organism>
<sequence length="152" mass="17820">MFENDNDIDLKLVSDMHTMLDATGMRIRVRGEPFLEVEKQGYSPEVYESLKLLKDLRETDNAKARAFMRDLSRYNKAPDIVHLTDTFDIFLGRQGPLRARFPWCKVVTVDRRPQDADWAMVGGYFVQLLHQDKIPLWYVDDSMYKVAWSDVD</sequence>